<keyword evidence="2" id="KW-0808">Transferase</keyword>
<reference evidence="6" key="1">
    <citation type="journal article" date="2020" name="mSystems">
        <title>Genome- and Community-Level Interaction Insights into Carbon Utilization and Element Cycling Functions of Hydrothermarchaeota in Hydrothermal Sediment.</title>
        <authorList>
            <person name="Zhou Z."/>
            <person name="Liu Y."/>
            <person name="Xu W."/>
            <person name="Pan J."/>
            <person name="Luo Z.H."/>
            <person name="Li M."/>
        </authorList>
    </citation>
    <scope>NUCLEOTIDE SEQUENCE [LARGE SCALE GENOMIC DNA]</scope>
    <source>
        <strain evidence="6">HyVt-237</strain>
    </source>
</reference>
<evidence type="ECO:0000256" key="3">
    <source>
        <dbReference type="ARBA" id="ARBA00043995"/>
    </source>
</evidence>
<dbReference type="EC" id="2.4.99.24" evidence="4"/>
<keyword evidence="1" id="KW-0328">Glycosyltransferase</keyword>
<comment type="caution">
    <text evidence="6">The sequence shown here is derived from an EMBL/GenBank/DDBJ whole genome shotgun (WGS) entry which is preliminary data.</text>
</comment>
<organism evidence="6">
    <name type="scientific">candidate division WOR-3 bacterium</name>
    <dbReference type="NCBI Taxonomy" id="2052148"/>
    <lineage>
        <taxon>Bacteria</taxon>
        <taxon>Bacteria division WOR-3</taxon>
    </lineage>
</organism>
<dbReference type="PANTHER" id="PTHR30160:SF1">
    <property type="entry name" value="LIPOPOLYSACCHARIDE 1,2-N-ACETYLGLUCOSAMINETRANSFERASE-RELATED"/>
    <property type="match status" value="1"/>
</dbReference>
<dbReference type="GO" id="GO:0005829">
    <property type="term" value="C:cytosol"/>
    <property type="evidence" value="ECO:0007669"/>
    <property type="project" value="TreeGrafter"/>
</dbReference>
<dbReference type="PANTHER" id="PTHR30160">
    <property type="entry name" value="TETRAACYLDISACCHARIDE 4'-KINASE-RELATED"/>
    <property type="match status" value="1"/>
</dbReference>
<comment type="similarity">
    <text evidence="3">Belongs to the glycosyltransferase 9 family.</text>
</comment>
<dbReference type="Proteomes" id="UP000885931">
    <property type="component" value="Unassembled WGS sequence"/>
</dbReference>
<evidence type="ECO:0000313" key="6">
    <source>
        <dbReference type="EMBL" id="HDM90636.1"/>
    </source>
</evidence>
<protein>
    <recommendedName>
        <fullName evidence="4">lipopolysaccharide heptosyltransferase II</fullName>
        <ecNumber evidence="4">2.4.99.24</ecNumber>
    </recommendedName>
</protein>
<dbReference type="InterPro" id="IPR051199">
    <property type="entry name" value="LPS_LOS_Heptosyltrfase"/>
</dbReference>
<proteinExistence type="inferred from homology"/>
<dbReference type="EMBL" id="DRBW01000204">
    <property type="protein sequence ID" value="HDM90636.1"/>
    <property type="molecule type" value="Genomic_DNA"/>
</dbReference>
<accession>A0A7C0X9W1</accession>
<name>A0A7C0X9W1_UNCW3</name>
<dbReference type="CDD" id="cd03789">
    <property type="entry name" value="GT9_LPS_heptosyltransferase"/>
    <property type="match status" value="1"/>
</dbReference>
<dbReference type="GO" id="GO:0008713">
    <property type="term" value="F:ADP-heptose-lipopolysaccharide heptosyltransferase activity"/>
    <property type="evidence" value="ECO:0007669"/>
    <property type="project" value="UniProtKB-EC"/>
</dbReference>
<evidence type="ECO:0000256" key="1">
    <source>
        <dbReference type="ARBA" id="ARBA00022676"/>
    </source>
</evidence>
<dbReference type="Pfam" id="PF01075">
    <property type="entry name" value="Glyco_transf_9"/>
    <property type="match status" value="1"/>
</dbReference>
<dbReference type="InterPro" id="IPR011910">
    <property type="entry name" value="RfaF"/>
</dbReference>
<comment type="catalytic activity">
    <reaction evidence="5">
        <text>an L-alpha-D-Hep-(1-&gt;5)-[alpha-Kdo-(2-&gt;4)]-alpha-Kdo-(2-&gt;6)-lipid A + ADP-L-glycero-beta-D-manno-heptose = an L-alpha-D-Hep-(1-&gt;3)-L-alpha-D-Hep-(1-&gt;5)-[alpha-Kdo-(2-&gt;4)]-alpha-Kdo-(2-&gt;6)-lipid A + ADP + H(+)</text>
        <dbReference type="Rhea" id="RHEA:74071"/>
        <dbReference type="ChEBI" id="CHEBI:15378"/>
        <dbReference type="ChEBI" id="CHEBI:61506"/>
        <dbReference type="ChEBI" id="CHEBI:193068"/>
        <dbReference type="ChEBI" id="CHEBI:193069"/>
        <dbReference type="ChEBI" id="CHEBI:456216"/>
        <dbReference type="EC" id="2.4.99.24"/>
    </reaction>
</comment>
<dbReference type="AlphaFoldDB" id="A0A7C0X9W1"/>
<dbReference type="InterPro" id="IPR002201">
    <property type="entry name" value="Glyco_trans_9"/>
</dbReference>
<sequence length="352" mass="40210">MKIGIIPLYGIGDVLMTTPALRVLKENRPDWEITYLTMFRSTYQALLGNPDVDHLIYFPFLKQGKVESLKYVLSMRGKFDITINFFPSNRSEYNILAFLLGAPKRIGHRYLKCDKRELNFLKNITIKEDPELHAVEENLRLLTLLGIPEKKIHRYPLQYFVAEDEVHFRESFLREKGLENHVLIGFHPGSSVFKNHVKKRWPRDKFVELARRFLSDIPGSRILLFGGPEDEEVKDYIAEKVGEGAISVKTETLREAAAIMSRCSLFVTNDSGLMHLAAALQVPVVAIFGPTNPTWVGPWTEQKRIVRLNLPCSPCFHYSPKPMTCPAGLDFACLKDLPVDMVYKASMELLNA</sequence>
<dbReference type="Gene3D" id="3.40.50.2000">
    <property type="entry name" value="Glycogen Phosphorylase B"/>
    <property type="match status" value="2"/>
</dbReference>
<dbReference type="NCBIfam" id="TIGR02195">
    <property type="entry name" value="heptsyl_trn_II"/>
    <property type="match status" value="1"/>
</dbReference>
<gene>
    <name evidence="6" type="primary">waaF</name>
    <name evidence="6" type="ORF">ENG67_05480</name>
</gene>
<dbReference type="GO" id="GO:0009244">
    <property type="term" value="P:lipopolysaccharide core region biosynthetic process"/>
    <property type="evidence" value="ECO:0007669"/>
    <property type="project" value="TreeGrafter"/>
</dbReference>
<evidence type="ECO:0000256" key="5">
    <source>
        <dbReference type="ARBA" id="ARBA00047503"/>
    </source>
</evidence>
<dbReference type="SUPFAM" id="SSF53756">
    <property type="entry name" value="UDP-Glycosyltransferase/glycogen phosphorylase"/>
    <property type="match status" value="1"/>
</dbReference>
<evidence type="ECO:0000256" key="4">
    <source>
        <dbReference type="ARBA" id="ARBA00044042"/>
    </source>
</evidence>
<evidence type="ECO:0000256" key="2">
    <source>
        <dbReference type="ARBA" id="ARBA00022679"/>
    </source>
</evidence>